<keyword evidence="2" id="KW-1133">Transmembrane helix</keyword>
<evidence type="ECO:0000313" key="3">
    <source>
        <dbReference type="EMBL" id="KAJ8289315.1"/>
    </source>
</evidence>
<sequence length="190" mass="21124">MLLDTAALWAVLQWSGCVLVAASLLPIVLLVCVHCGQRKTTPPPGDLELELQTEAPFASVAAELQNTSRSPRPQSQNPTEVQQTGSEGLGDEGRRQLPRIPLQEGKQVRRHSSYTGSSVYDTVQELRCHWPEPDSRETSTCSQLYKEEPFPVYAQIHKNTAGSRDRNTDLHLYASVKKSTIRSVKSQLFP</sequence>
<evidence type="ECO:0000313" key="4">
    <source>
        <dbReference type="Proteomes" id="UP001152803"/>
    </source>
</evidence>
<evidence type="ECO:0000256" key="2">
    <source>
        <dbReference type="SAM" id="Phobius"/>
    </source>
</evidence>
<feature type="transmembrane region" description="Helical" evidence="2">
    <location>
        <begin position="6"/>
        <end position="33"/>
    </location>
</feature>
<comment type="caution">
    <text evidence="3">The sequence shown here is derived from an EMBL/GenBank/DDBJ whole genome shotgun (WGS) entry which is preliminary data.</text>
</comment>
<keyword evidence="4" id="KW-1185">Reference proteome</keyword>
<dbReference type="AlphaFoldDB" id="A0A9Q1E445"/>
<organism evidence="3 4">
    <name type="scientific">Conger conger</name>
    <name type="common">Conger eel</name>
    <name type="synonym">Muraena conger</name>
    <dbReference type="NCBI Taxonomy" id="82655"/>
    <lineage>
        <taxon>Eukaryota</taxon>
        <taxon>Metazoa</taxon>
        <taxon>Chordata</taxon>
        <taxon>Craniata</taxon>
        <taxon>Vertebrata</taxon>
        <taxon>Euteleostomi</taxon>
        <taxon>Actinopterygii</taxon>
        <taxon>Neopterygii</taxon>
        <taxon>Teleostei</taxon>
        <taxon>Anguilliformes</taxon>
        <taxon>Congridae</taxon>
        <taxon>Conger</taxon>
    </lineage>
</organism>
<evidence type="ECO:0000256" key="1">
    <source>
        <dbReference type="SAM" id="MobiDB-lite"/>
    </source>
</evidence>
<name>A0A9Q1E445_CONCO</name>
<protein>
    <submittedName>
        <fullName evidence="3">Uncharacterized protein</fullName>
    </submittedName>
</protein>
<dbReference type="Proteomes" id="UP001152803">
    <property type="component" value="Unassembled WGS sequence"/>
</dbReference>
<gene>
    <name evidence="3" type="ORF">COCON_G00019740</name>
</gene>
<reference evidence="3" key="1">
    <citation type="journal article" date="2023" name="Science">
        <title>Genome structures resolve the early diversification of teleost fishes.</title>
        <authorList>
            <person name="Parey E."/>
            <person name="Louis A."/>
            <person name="Montfort J."/>
            <person name="Bouchez O."/>
            <person name="Roques C."/>
            <person name="Iampietro C."/>
            <person name="Lluch J."/>
            <person name="Castinel A."/>
            <person name="Donnadieu C."/>
            <person name="Desvignes T."/>
            <person name="Floi Bucao C."/>
            <person name="Jouanno E."/>
            <person name="Wen M."/>
            <person name="Mejri S."/>
            <person name="Dirks R."/>
            <person name="Jansen H."/>
            <person name="Henkel C."/>
            <person name="Chen W.J."/>
            <person name="Zahm M."/>
            <person name="Cabau C."/>
            <person name="Klopp C."/>
            <person name="Thompson A.W."/>
            <person name="Robinson-Rechavi M."/>
            <person name="Braasch I."/>
            <person name="Lecointre G."/>
            <person name="Bobe J."/>
            <person name="Postlethwait J.H."/>
            <person name="Berthelot C."/>
            <person name="Roest Crollius H."/>
            <person name="Guiguen Y."/>
        </authorList>
    </citation>
    <scope>NUCLEOTIDE SEQUENCE</scope>
    <source>
        <strain evidence="3">Concon-B</strain>
    </source>
</reference>
<dbReference type="EMBL" id="JAFJMO010000001">
    <property type="protein sequence ID" value="KAJ8289315.1"/>
    <property type="molecule type" value="Genomic_DNA"/>
</dbReference>
<keyword evidence="2" id="KW-0812">Transmembrane</keyword>
<dbReference type="OrthoDB" id="8933011at2759"/>
<proteinExistence type="predicted"/>
<accession>A0A9Q1E445</accession>
<feature type="region of interest" description="Disordered" evidence="1">
    <location>
        <begin position="63"/>
        <end position="116"/>
    </location>
</feature>
<keyword evidence="2" id="KW-0472">Membrane</keyword>
<feature type="compositionally biased region" description="Polar residues" evidence="1">
    <location>
        <begin position="64"/>
        <end position="86"/>
    </location>
</feature>